<dbReference type="HOGENOM" id="CLU_005943_1_0_1"/>
<dbReference type="Pfam" id="PF12460">
    <property type="entry name" value="MMS19_C"/>
    <property type="match status" value="1"/>
</dbReference>
<dbReference type="PANTHER" id="PTHR12891">
    <property type="entry name" value="DNA REPAIR/TRANSCRIPTION PROTEIN MET18/MMS19"/>
    <property type="match status" value="1"/>
</dbReference>
<name>A0A0C3CKK4_HEBCY</name>
<dbReference type="SUPFAM" id="SSF48371">
    <property type="entry name" value="ARM repeat"/>
    <property type="match status" value="1"/>
</dbReference>
<protein>
    <recommendedName>
        <fullName evidence="5">MMS19 nucleotide excision repair protein</fullName>
    </recommendedName>
</protein>
<keyword evidence="9" id="KW-1185">Reference proteome</keyword>
<comment type="subcellular location">
    <subcellularLocation>
        <location evidence="1 5">Nucleus</location>
    </subcellularLocation>
</comment>
<dbReference type="Gene3D" id="1.25.10.10">
    <property type="entry name" value="Leucine-rich Repeat Variant"/>
    <property type="match status" value="2"/>
</dbReference>
<feature type="domain" description="MMS19 N-terminal" evidence="7">
    <location>
        <begin position="65"/>
        <end position="322"/>
    </location>
</feature>
<dbReference type="InterPro" id="IPR011989">
    <property type="entry name" value="ARM-like"/>
</dbReference>
<dbReference type="STRING" id="686832.A0A0C3CKK4"/>
<evidence type="ECO:0000259" key="7">
    <source>
        <dbReference type="Pfam" id="PF14500"/>
    </source>
</evidence>
<dbReference type="EMBL" id="KN831773">
    <property type="protein sequence ID" value="KIM44619.1"/>
    <property type="molecule type" value="Genomic_DNA"/>
</dbReference>
<dbReference type="OrthoDB" id="342900at2759"/>
<sequence length="1069" mass="117950">MGQAEPLLVQQVLRRTDQSLKKGLEEILGTEAWTQLRGWSKLGWPQNNPIVVEISEDRGSLLTVVKALGYYLTSEDGDLLEKGVELLSLIVARVPQEKLNRQSARVLSGFFCGKLEDSATLKPALGGLVTLAQIPTLSPAEVGTIVDRHVKMKAIVQGVRFEVFSIIDSLMAFHRDVLKSMGKHFLDGYIGLAEGEKDPRNLMVAFAIARVILIEFDITLHVESMFNILFCYFPITFRPPPNDRYGISTEDLRLSLRRCLNATPSFGPLAIPVFLEKVSVGSRTTKKDTLQSLASCLPVYGPALARVSARKLWNALKLEIFQPVDPETEEEALKTMQILVKIIYADEEAAMESNDDIQGLARDACEECIQILKEPEKSQAKPAIKILCTFMSTTPSVSRYTISQAVPHLVRLFHDPDEISARAPTTFLLSELIASARDAMDKEPSLKVDPPLLPFKDEVIGVLTTGASLPATRTFALSGLKALVSTKGLLSDEELGFIVHNADQIIEKGADYGDSSEAILDLLVAVGARAPHHLAEQTLPLLFGYLPDKAPLRDAAAEREKCWLTLSTLRSLCLLPDLFENMVIRLITKLDLISFPYAAKPLALSDDPEPSAAYAHMILKTLAQCLATKVNKKHADVSKYIDRLVPSLFNIFVASAFISDEGEMIATDPRLIQVAGEIITLVVQSLSPQRQQAYSVGLGKALRSGDVADIASGFQKIASTRKLSLFEDTSSSAQKNILSLLTAAVIPLDKEVRLSLGDIDKFLDSLLTWVLEIADTDLQRISALRMIASILNKHVDELTSFLKNKLDVYWSERVSGRTLATIQRIWAIKSWTWITKGLLVRKHPLAMTFVERLYGIFDDESVGWEAAKAIGEIPSTDVVLTKANRAEVKILFVQKYAGSVLPEILAFAKDSSNPAKQTASLVALTSLIKSIPRAAYAHEMPSLIPLLLRGLDLPDAEIRGNVIDTFLAAAEGESPEKSLVSEHSVTLVNAMLRNSKVGDMTSTRVRTSALRYLGILPSIVRYDVLHPYKSTVLRELADVLDDPKRSVRKEAVDARTNWYDFTYGRNNEC</sequence>
<evidence type="ECO:0000256" key="4">
    <source>
        <dbReference type="ARBA" id="ARBA00023242"/>
    </source>
</evidence>
<gene>
    <name evidence="8" type="ORF">M413DRAFT_25075</name>
</gene>
<feature type="domain" description="MMS19 C-terminal" evidence="6">
    <location>
        <begin position="565"/>
        <end position="1017"/>
    </location>
</feature>
<dbReference type="GO" id="GO:0051604">
    <property type="term" value="P:protein maturation"/>
    <property type="evidence" value="ECO:0007669"/>
    <property type="project" value="UniProtKB-UniRule"/>
</dbReference>
<evidence type="ECO:0000256" key="1">
    <source>
        <dbReference type="ARBA" id="ARBA00004123"/>
    </source>
</evidence>
<dbReference type="InterPro" id="IPR039920">
    <property type="entry name" value="MMS19"/>
</dbReference>
<evidence type="ECO:0000256" key="2">
    <source>
        <dbReference type="ARBA" id="ARBA00009340"/>
    </source>
</evidence>
<dbReference type="InterPro" id="IPR016024">
    <property type="entry name" value="ARM-type_fold"/>
</dbReference>
<evidence type="ECO:0000313" key="8">
    <source>
        <dbReference type="EMBL" id="KIM44619.1"/>
    </source>
</evidence>
<reference evidence="8 9" key="1">
    <citation type="submission" date="2014-04" db="EMBL/GenBank/DDBJ databases">
        <authorList>
            <consortium name="DOE Joint Genome Institute"/>
            <person name="Kuo A."/>
            <person name="Gay G."/>
            <person name="Dore J."/>
            <person name="Kohler A."/>
            <person name="Nagy L.G."/>
            <person name="Floudas D."/>
            <person name="Copeland A."/>
            <person name="Barry K.W."/>
            <person name="Cichocki N."/>
            <person name="Veneault-Fourrey C."/>
            <person name="LaButti K."/>
            <person name="Lindquist E.A."/>
            <person name="Lipzen A."/>
            <person name="Lundell T."/>
            <person name="Morin E."/>
            <person name="Murat C."/>
            <person name="Sun H."/>
            <person name="Tunlid A."/>
            <person name="Henrissat B."/>
            <person name="Grigoriev I.V."/>
            <person name="Hibbett D.S."/>
            <person name="Martin F."/>
            <person name="Nordberg H.P."/>
            <person name="Cantor M.N."/>
            <person name="Hua S.X."/>
        </authorList>
    </citation>
    <scope>NUCLEOTIDE SEQUENCE [LARGE SCALE GENOMIC DNA]</scope>
    <source>
        <strain evidence="9">h7</strain>
    </source>
</reference>
<dbReference type="GO" id="GO:0097361">
    <property type="term" value="C:cytosolic [4Fe-4S] assembly targeting complex"/>
    <property type="evidence" value="ECO:0007669"/>
    <property type="project" value="UniProtKB-UniRule"/>
</dbReference>
<dbReference type="PANTHER" id="PTHR12891:SF0">
    <property type="entry name" value="MMS19 NUCLEOTIDE EXCISION REPAIR PROTEIN HOMOLOG"/>
    <property type="match status" value="1"/>
</dbReference>
<dbReference type="Pfam" id="PF14500">
    <property type="entry name" value="MMS19_N"/>
    <property type="match status" value="1"/>
</dbReference>
<evidence type="ECO:0000256" key="5">
    <source>
        <dbReference type="RuleBase" id="RU367072"/>
    </source>
</evidence>
<accession>A0A0C3CKK4</accession>
<dbReference type="Proteomes" id="UP000053424">
    <property type="component" value="Unassembled WGS sequence"/>
</dbReference>
<dbReference type="InterPro" id="IPR029240">
    <property type="entry name" value="MMS19_N"/>
</dbReference>
<keyword evidence="3" id="KW-0677">Repeat</keyword>
<dbReference type="AlphaFoldDB" id="A0A0C3CKK4"/>
<evidence type="ECO:0000256" key="3">
    <source>
        <dbReference type="ARBA" id="ARBA00022737"/>
    </source>
</evidence>
<dbReference type="InterPro" id="IPR024687">
    <property type="entry name" value="MMS19_C"/>
</dbReference>
<comment type="similarity">
    <text evidence="2 5">Belongs to the MET18/MMS19 family.</text>
</comment>
<comment type="function">
    <text evidence="5">Key component of the cytosolic iron-sulfur protein assembly (CIA) complex, a multiprotein complex that mediates the incorporation of iron-sulfur cluster into apoproteins specifically involved in DNA metabolism and genomic integrity. In the CIA complex, MMS19 acts as an adapter between early-acting CIA components and a subset of cellular target iron-sulfur proteins.</text>
</comment>
<proteinExistence type="inferred from homology"/>
<reference evidence="9" key="2">
    <citation type="submission" date="2015-01" db="EMBL/GenBank/DDBJ databases">
        <title>Evolutionary Origins and Diversification of the Mycorrhizal Mutualists.</title>
        <authorList>
            <consortium name="DOE Joint Genome Institute"/>
            <consortium name="Mycorrhizal Genomics Consortium"/>
            <person name="Kohler A."/>
            <person name="Kuo A."/>
            <person name="Nagy L.G."/>
            <person name="Floudas D."/>
            <person name="Copeland A."/>
            <person name="Barry K.W."/>
            <person name="Cichocki N."/>
            <person name="Veneault-Fourrey C."/>
            <person name="LaButti K."/>
            <person name="Lindquist E.A."/>
            <person name="Lipzen A."/>
            <person name="Lundell T."/>
            <person name="Morin E."/>
            <person name="Murat C."/>
            <person name="Riley R."/>
            <person name="Ohm R."/>
            <person name="Sun H."/>
            <person name="Tunlid A."/>
            <person name="Henrissat B."/>
            <person name="Grigoriev I.V."/>
            <person name="Hibbett D.S."/>
            <person name="Martin F."/>
        </authorList>
    </citation>
    <scope>NUCLEOTIDE SEQUENCE [LARGE SCALE GENOMIC DNA]</scope>
    <source>
        <strain evidence="9">h7</strain>
    </source>
</reference>
<keyword evidence="4 5" id="KW-0539">Nucleus</keyword>
<dbReference type="GO" id="GO:0016226">
    <property type="term" value="P:iron-sulfur cluster assembly"/>
    <property type="evidence" value="ECO:0007669"/>
    <property type="project" value="UniProtKB-UniRule"/>
</dbReference>
<evidence type="ECO:0000259" key="6">
    <source>
        <dbReference type="Pfam" id="PF12460"/>
    </source>
</evidence>
<organism evidence="8 9">
    <name type="scientific">Hebeloma cylindrosporum</name>
    <dbReference type="NCBI Taxonomy" id="76867"/>
    <lineage>
        <taxon>Eukaryota</taxon>
        <taxon>Fungi</taxon>
        <taxon>Dikarya</taxon>
        <taxon>Basidiomycota</taxon>
        <taxon>Agaricomycotina</taxon>
        <taxon>Agaricomycetes</taxon>
        <taxon>Agaricomycetidae</taxon>
        <taxon>Agaricales</taxon>
        <taxon>Agaricineae</taxon>
        <taxon>Hymenogastraceae</taxon>
        <taxon>Hebeloma</taxon>
    </lineage>
</organism>
<keyword evidence="5" id="KW-0234">DNA repair</keyword>
<keyword evidence="5" id="KW-0227">DNA damage</keyword>
<dbReference type="GO" id="GO:0005634">
    <property type="term" value="C:nucleus"/>
    <property type="evidence" value="ECO:0007669"/>
    <property type="project" value="UniProtKB-SubCell"/>
</dbReference>
<dbReference type="GO" id="GO:0006281">
    <property type="term" value="P:DNA repair"/>
    <property type="evidence" value="ECO:0007669"/>
    <property type="project" value="UniProtKB-UniRule"/>
</dbReference>
<evidence type="ECO:0000313" key="9">
    <source>
        <dbReference type="Proteomes" id="UP000053424"/>
    </source>
</evidence>